<name>A0A176VZI8_MARPO</name>
<feature type="region of interest" description="Disordered" evidence="3">
    <location>
        <begin position="1195"/>
        <end position="1234"/>
    </location>
</feature>
<feature type="compositionally biased region" description="Basic and acidic residues" evidence="3">
    <location>
        <begin position="500"/>
        <end position="516"/>
    </location>
</feature>
<feature type="region of interest" description="Disordered" evidence="3">
    <location>
        <begin position="914"/>
        <end position="935"/>
    </location>
</feature>
<protein>
    <recommendedName>
        <fullName evidence="4">Kinesin motor domain-containing protein</fullName>
    </recommendedName>
</protein>
<comment type="similarity">
    <text evidence="2">Belongs to the TRAFAC class myosin-kinesin ATPase superfamily. Kinesin family.</text>
</comment>
<feature type="region of interest" description="Disordered" evidence="3">
    <location>
        <begin position="1"/>
        <end position="41"/>
    </location>
</feature>
<feature type="compositionally biased region" description="Polar residues" evidence="3">
    <location>
        <begin position="1"/>
        <end position="28"/>
    </location>
</feature>
<accession>A0A176VZI8</accession>
<reference evidence="8" key="3">
    <citation type="journal article" date="2020" name="Curr. Biol.">
        <title>Chromatin organization in early land plants reveals an ancestral association between H3K27me3, transposons, and constitutive heterochromatin.</title>
        <authorList>
            <person name="Montgomery S.A."/>
            <person name="Tanizawa Y."/>
            <person name="Galik B."/>
            <person name="Wang N."/>
            <person name="Ito T."/>
            <person name="Mochizuki T."/>
            <person name="Akimcheva S."/>
            <person name="Bowman J.L."/>
            <person name="Cognat V."/>
            <person name="Marechal-Drouard L."/>
            <person name="Ekker H."/>
            <person name="Hong S.F."/>
            <person name="Kohchi T."/>
            <person name="Lin S.S."/>
            <person name="Liu L.D."/>
            <person name="Nakamura Y."/>
            <person name="Valeeva L.R."/>
            <person name="Shakirov E.V."/>
            <person name="Shippen D.E."/>
            <person name="Wei W.L."/>
            <person name="Yagura M."/>
            <person name="Yamaoka S."/>
            <person name="Yamato K.T."/>
            <person name="Liu C."/>
            <person name="Berger F."/>
        </authorList>
    </citation>
    <scope>NUCLEOTIDE SEQUENCE [LARGE SCALE GENOMIC DNA]</scope>
    <source>
        <strain evidence="8">Tak-1</strain>
    </source>
</reference>
<feature type="compositionally biased region" description="Polar residues" evidence="3">
    <location>
        <begin position="564"/>
        <end position="579"/>
    </location>
</feature>
<feature type="compositionally biased region" description="Acidic residues" evidence="3">
    <location>
        <begin position="674"/>
        <end position="683"/>
    </location>
</feature>
<feature type="region of interest" description="Disordered" evidence="3">
    <location>
        <begin position="557"/>
        <end position="626"/>
    </location>
</feature>
<dbReference type="SMART" id="SM00129">
    <property type="entry name" value="KISc"/>
    <property type="match status" value="1"/>
</dbReference>
<dbReference type="AlphaFoldDB" id="A0A176VZI8"/>
<feature type="compositionally biased region" description="Polar residues" evidence="3">
    <location>
        <begin position="656"/>
        <end position="666"/>
    </location>
</feature>
<feature type="region of interest" description="Disordered" evidence="3">
    <location>
        <begin position="484"/>
        <end position="545"/>
    </location>
</feature>
<dbReference type="SUPFAM" id="SSF52540">
    <property type="entry name" value="P-loop containing nucleoside triphosphate hydrolases"/>
    <property type="match status" value="1"/>
</dbReference>
<feature type="compositionally biased region" description="Basic and acidic residues" evidence="3">
    <location>
        <begin position="830"/>
        <end position="844"/>
    </location>
</feature>
<evidence type="ECO:0000313" key="5">
    <source>
        <dbReference type="EMBL" id="BBN17737.1"/>
    </source>
</evidence>
<feature type="region of interest" description="Disordered" evidence="3">
    <location>
        <begin position="868"/>
        <end position="901"/>
    </location>
</feature>
<keyword evidence="2" id="KW-0547">Nucleotide-binding</keyword>
<reference evidence="6 7" key="1">
    <citation type="submission" date="2016-03" db="EMBL/GenBank/DDBJ databases">
        <title>Mechanisms controlling the formation of the plant cell surface in tip-growing cells are functionally conserved among land plants.</title>
        <authorList>
            <person name="Honkanen S."/>
            <person name="Jones V.A."/>
            <person name="Morieri G."/>
            <person name="Champion C."/>
            <person name="Hetherington A.J."/>
            <person name="Kelly S."/>
            <person name="Saint-Marcoux D."/>
            <person name="Proust H."/>
            <person name="Prescott H."/>
            <person name="Dolan L."/>
        </authorList>
    </citation>
    <scope>NUCLEOTIDE SEQUENCE [LARGE SCALE GENOMIC DNA]</scope>
    <source>
        <strain evidence="7">cv. Tak-1 and cv. Tak-2</strain>
        <tissue evidence="6">Whole gametophyte</tissue>
    </source>
</reference>
<dbReference type="GO" id="GO:0007018">
    <property type="term" value="P:microtubule-based movement"/>
    <property type="evidence" value="ECO:0007669"/>
    <property type="project" value="InterPro"/>
</dbReference>
<dbReference type="PRINTS" id="PR00380">
    <property type="entry name" value="KINESINHEAVY"/>
</dbReference>
<dbReference type="GO" id="GO:0005871">
    <property type="term" value="C:kinesin complex"/>
    <property type="evidence" value="ECO:0007669"/>
    <property type="project" value="TreeGrafter"/>
</dbReference>
<dbReference type="PROSITE" id="PS50067">
    <property type="entry name" value="KINESIN_MOTOR_2"/>
    <property type="match status" value="1"/>
</dbReference>
<feature type="compositionally biased region" description="Low complexity" evidence="3">
    <location>
        <begin position="1149"/>
        <end position="1177"/>
    </location>
</feature>
<reference evidence="5" key="2">
    <citation type="journal article" date="2019" name="Curr. Biol.">
        <title>Chromatin organization in early land plants reveals an ancestral association between H3K27me3, transposons, and constitutive heterochromatin.</title>
        <authorList>
            <person name="Montgomery S.A."/>
            <person name="Tanizawa Y."/>
            <person name="Galik B."/>
            <person name="Wang N."/>
            <person name="Ito T."/>
            <person name="Mochizuki T."/>
            <person name="Akimcheva S."/>
            <person name="Bowman J."/>
            <person name="Cognat V."/>
            <person name="Drouard L."/>
            <person name="Ekker H."/>
            <person name="Houng S."/>
            <person name="Kohchi T."/>
            <person name="Lin S."/>
            <person name="Liu L.D."/>
            <person name="Nakamura Y."/>
            <person name="Valeeva L.R."/>
            <person name="Shakirov E.V."/>
            <person name="Shippen D.E."/>
            <person name="Wei W."/>
            <person name="Yagura M."/>
            <person name="Yamaoka S."/>
            <person name="Yamato K.T."/>
            <person name="Liu C."/>
            <person name="Berger F."/>
        </authorList>
    </citation>
    <scope>NUCLEOTIDE SEQUENCE [LARGE SCALE GENOMIC DNA]</scope>
    <source>
        <strain evidence="5">Tak-1</strain>
    </source>
</reference>
<gene>
    <name evidence="6" type="ORF">AXG93_2145s1020</name>
    <name evidence="5" type="ORF">Mp_7g16640</name>
</gene>
<feature type="region of interest" description="Disordered" evidence="3">
    <location>
        <begin position="652"/>
        <end position="683"/>
    </location>
</feature>
<dbReference type="InterPro" id="IPR001752">
    <property type="entry name" value="Kinesin_motor_dom"/>
</dbReference>
<evidence type="ECO:0000256" key="1">
    <source>
        <dbReference type="ARBA" id="ARBA00023175"/>
    </source>
</evidence>
<evidence type="ECO:0000259" key="4">
    <source>
        <dbReference type="PROSITE" id="PS50067"/>
    </source>
</evidence>
<keyword evidence="2" id="KW-0067">ATP-binding</keyword>
<keyword evidence="7" id="KW-1185">Reference proteome</keyword>
<feature type="compositionally biased region" description="Basic and acidic residues" evidence="3">
    <location>
        <begin position="609"/>
        <end position="618"/>
    </location>
</feature>
<keyword evidence="1 2" id="KW-0505">Motor protein</keyword>
<feature type="binding site" evidence="2">
    <location>
        <begin position="122"/>
        <end position="129"/>
    </location>
    <ligand>
        <name>ATP</name>
        <dbReference type="ChEBI" id="CHEBI:30616"/>
    </ligand>
</feature>
<dbReference type="GO" id="GO:0005874">
    <property type="term" value="C:microtubule"/>
    <property type="evidence" value="ECO:0007669"/>
    <property type="project" value="TreeGrafter"/>
</dbReference>
<dbReference type="Gene3D" id="3.40.850.10">
    <property type="entry name" value="Kinesin motor domain"/>
    <property type="match status" value="1"/>
</dbReference>
<evidence type="ECO:0000313" key="6">
    <source>
        <dbReference type="EMBL" id="OAE25803.1"/>
    </source>
</evidence>
<dbReference type="InterPro" id="IPR027640">
    <property type="entry name" value="Kinesin-like_fam"/>
</dbReference>
<sequence>MATRTPSTPRVTGLTLSNVASATPTPMQQLGGGGGGSSHPVEVVGRIREHPDGRDEPSAIQVLPNGRDLRIRQADHLQYRDFSLDGVSRAEDESLEAFYKKYAEARVDDVKGGGKCTIMMYGPTGAGKSHTMFGSQRERGVAYHALRQIMGMEPGESSSSREVTVRASVWEIFNEEIFDLLAQTTNPPGSMKGASNRVKLVMRGHRVVNSTTQEDTDANRLVKEIQKVEKRRVTKNTNCNDRSSRSHCVVTFEVPAVGGRLVLVDMAGSENIEQAGIGMDARMQTGKINQGNGALKRVVEAIAAQSDHIPYRDSKLTMLLQDSFETVNAKILMILCASPCPRDLYKTMGTFEYGAKAKTIVRLPNSPAKEKIPEADVKTLATMQARIAQKDISIETLRREKEKSEREKEAKQKEVTDLKKRVEDIESQLSSKKDDISRDFLDTKLRLEELERQLDLKQKELEFQRSRADKAEAELRELRKSYNSLKSESKDSGGRSIKHIKVESPRNRLEKTKSFPDRTQVSDTDTMGLVASSPKTENGKFTTPVTKKFSSSVLSFFRSNSDSQEQVSSTKKSTPSQEENGSKLKEIPVQHTSGGERKRKEQSSTLRDLLNRREEEQVSKTMKNSPLEEVVVRESPIQGDTQQSWPTAFNYASAVTPPSNEMQTEPESMVCDSSPEDQEDEEMVLQVEKDPLGLGTWSEAKLHRKGWLPIIHEEQEDEGEDNSAGRPFASCPRFTDSNAAQRFIPSFTANSLNGTASAAENLSSQNLYRDKFLAISSIQEEEEPNAFERRLEAGGGVRPLSYFDQEPESPKKEEPSEVDALIGRLTPRNASDREMPGPSGREEPETVEAISARKARIENIFMLCGHSREVKSRTTPGEGESPMCSQSPGSRRASPDHQKPTGNIVRELYSLQDSVSPFSPPQQPRLLSPMSSPLSHSFRENQSHLCLEADGYYSPARPTHRATRSYDEDLLSHENLSSYLASPLPVLPSPQKSDSPARHRKFRNGSLFSQPKSIGLTPKLDYQETSPIASRLAAAPAPASPAYHLGGYANENVPTSIVVVAGDENVPAINNPDAIMQCDVYVKWESSKDSSGKMICVLKVAKGSTLAELRREILPHIATTSKHGFNFLMLGDAGGAPVERDLECDLRVSSLPDGPGSSSQSSRLASLRPPATTPTLLATAPSKVVASTPFRPIENHLSTPNSLPLHSKAASKLGNLSGSNSTGKFPSSSGNNNSMSLVKGLRTLANGVGIRSGSTVK</sequence>
<dbReference type="GO" id="GO:0016887">
    <property type="term" value="F:ATP hydrolysis activity"/>
    <property type="evidence" value="ECO:0007669"/>
    <property type="project" value="TreeGrafter"/>
</dbReference>
<dbReference type="GO" id="GO:0003777">
    <property type="term" value="F:microtubule motor activity"/>
    <property type="evidence" value="ECO:0007669"/>
    <property type="project" value="InterPro"/>
</dbReference>
<dbReference type="Proteomes" id="UP000077202">
    <property type="component" value="Unassembled WGS sequence"/>
</dbReference>
<feature type="region of interest" description="Disordered" evidence="3">
    <location>
        <begin position="982"/>
        <end position="1010"/>
    </location>
</feature>
<feature type="compositionally biased region" description="Polar residues" evidence="3">
    <location>
        <begin position="1214"/>
        <end position="1234"/>
    </location>
</feature>
<evidence type="ECO:0000313" key="7">
    <source>
        <dbReference type="Proteomes" id="UP000077202"/>
    </source>
</evidence>
<evidence type="ECO:0000256" key="3">
    <source>
        <dbReference type="SAM" id="MobiDB-lite"/>
    </source>
</evidence>
<feature type="compositionally biased region" description="Polar residues" evidence="3">
    <location>
        <begin position="533"/>
        <end position="545"/>
    </location>
</feature>
<feature type="region of interest" description="Disordered" evidence="3">
    <location>
        <begin position="1147"/>
        <end position="1177"/>
    </location>
</feature>
<feature type="region of interest" description="Disordered" evidence="3">
    <location>
        <begin position="798"/>
        <end position="848"/>
    </location>
</feature>
<dbReference type="EMBL" id="AP019872">
    <property type="protein sequence ID" value="BBN17737.1"/>
    <property type="molecule type" value="Genomic_DNA"/>
</dbReference>
<dbReference type="PANTHER" id="PTHR24115:SF416">
    <property type="entry name" value="KINESIN-LIKE PROTEIN KIN-10A"/>
    <property type="match status" value="1"/>
</dbReference>
<dbReference type="PANTHER" id="PTHR24115">
    <property type="entry name" value="KINESIN-RELATED"/>
    <property type="match status" value="1"/>
</dbReference>
<proteinExistence type="inferred from homology"/>
<dbReference type="GO" id="GO:0005524">
    <property type="term" value="F:ATP binding"/>
    <property type="evidence" value="ECO:0007669"/>
    <property type="project" value="UniProtKB-UniRule"/>
</dbReference>
<evidence type="ECO:0000313" key="8">
    <source>
        <dbReference type="Proteomes" id="UP001162541"/>
    </source>
</evidence>
<dbReference type="InterPro" id="IPR036961">
    <property type="entry name" value="Kinesin_motor_dom_sf"/>
</dbReference>
<organism evidence="6 7">
    <name type="scientific">Marchantia polymorpha subsp. ruderalis</name>
    <dbReference type="NCBI Taxonomy" id="1480154"/>
    <lineage>
        <taxon>Eukaryota</taxon>
        <taxon>Viridiplantae</taxon>
        <taxon>Streptophyta</taxon>
        <taxon>Embryophyta</taxon>
        <taxon>Marchantiophyta</taxon>
        <taxon>Marchantiopsida</taxon>
        <taxon>Marchantiidae</taxon>
        <taxon>Marchantiales</taxon>
        <taxon>Marchantiaceae</taxon>
        <taxon>Marchantia</taxon>
    </lineage>
</organism>
<dbReference type="Proteomes" id="UP001162541">
    <property type="component" value="Chromosome 7"/>
</dbReference>
<dbReference type="EMBL" id="LVLJ01002289">
    <property type="protein sequence ID" value="OAE25803.1"/>
    <property type="molecule type" value="Genomic_DNA"/>
</dbReference>
<dbReference type="GO" id="GO:0008017">
    <property type="term" value="F:microtubule binding"/>
    <property type="evidence" value="ECO:0007669"/>
    <property type="project" value="InterPro"/>
</dbReference>
<feature type="compositionally biased region" description="Low complexity" evidence="3">
    <location>
        <begin position="924"/>
        <end position="935"/>
    </location>
</feature>
<feature type="compositionally biased region" description="Basic and acidic residues" evidence="3">
    <location>
        <begin position="580"/>
        <end position="602"/>
    </location>
</feature>
<dbReference type="InterPro" id="IPR027417">
    <property type="entry name" value="P-loop_NTPase"/>
</dbReference>
<dbReference type="Pfam" id="PF00225">
    <property type="entry name" value="Kinesin"/>
    <property type="match status" value="1"/>
</dbReference>
<feature type="domain" description="Kinesin motor" evidence="4">
    <location>
        <begin position="40"/>
        <end position="360"/>
    </location>
</feature>
<evidence type="ECO:0000256" key="2">
    <source>
        <dbReference type="PROSITE-ProRule" id="PRU00283"/>
    </source>
</evidence>